<feature type="domain" description="2'-5'-oligoadenylate synthetase 1" evidence="26">
    <location>
        <begin position="610"/>
        <end position="794"/>
    </location>
</feature>
<evidence type="ECO:0000256" key="6">
    <source>
        <dbReference type="ARBA" id="ARBA00011245"/>
    </source>
</evidence>
<reference evidence="27" key="1">
    <citation type="submission" date="2022-06" db="EMBL/GenBank/DDBJ databases">
        <authorList>
            <person name="Andreotti S."/>
            <person name="Wyler E."/>
        </authorList>
    </citation>
    <scope>NUCLEOTIDE SEQUENCE</scope>
</reference>
<feature type="domain" description="Polymerase nucleotidyl transferase" evidence="25">
    <location>
        <begin position="830"/>
        <end position="897"/>
    </location>
</feature>
<keyword evidence="14" id="KW-0547">Nucleotide-binding</keyword>
<dbReference type="InterPro" id="IPR002934">
    <property type="entry name" value="Polymerase_NTP_transf_dom"/>
</dbReference>
<organism evidence="27 28">
    <name type="scientific">Phodopus roborovskii</name>
    <name type="common">Roborovski's desert hamster</name>
    <name type="synonym">Cricetulus roborovskii</name>
    <dbReference type="NCBI Taxonomy" id="109678"/>
    <lineage>
        <taxon>Eukaryota</taxon>
        <taxon>Metazoa</taxon>
        <taxon>Chordata</taxon>
        <taxon>Craniata</taxon>
        <taxon>Vertebrata</taxon>
        <taxon>Euteleostomi</taxon>
        <taxon>Mammalia</taxon>
        <taxon>Eutheria</taxon>
        <taxon>Euarchontoglires</taxon>
        <taxon>Glires</taxon>
        <taxon>Rodentia</taxon>
        <taxon>Myomorpha</taxon>
        <taxon>Muroidea</taxon>
        <taxon>Cricetidae</taxon>
        <taxon>Cricetinae</taxon>
        <taxon>Phodopus</taxon>
    </lineage>
</organism>
<keyword evidence="13" id="KW-0677">Repeat</keyword>
<feature type="domain" description="2'-5'-oligoadenylate synthetase 1" evidence="26">
    <location>
        <begin position="160"/>
        <end position="340"/>
    </location>
</feature>
<dbReference type="GO" id="GO:0001730">
    <property type="term" value="F:2'-5'-oligoadenylate synthetase activity"/>
    <property type="evidence" value="ECO:0007669"/>
    <property type="project" value="UniProtKB-EC"/>
</dbReference>
<keyword evidence="21" id="KW-0539">Nucleus</keyword>
<evidence type="ECO:0000256" key="20">
    <source>
        <dbReference type="ARBA" id="ARBA00023118"/>
    </source>
</evidence>
<evidence type="ECO:0000256" key="15">
    <source>
        <dbReference type="ARBA" id="ARBA00022840"/>
    </source>
</evidence>
<dbReference type="GO" id="GO:0045087">
    <property type="term" value="P:innate immune response"/>
    <property type="evidence" value="ECO:0007669"/>
    <property type="project" value="UniProtKB-KW"/>
</dbReference>
<evidence type="ECO:0000259" key="26">
    <source>
        <dbReference type="Pfam" id="PF10421"/>
    </source>
</evidence>
<evidence type="ECO:0000256" key="14">
    <source>
        <dbReference type="ARBA" id="ARBA00022741"/>
    </source>
</evidence>
<dbReference type="GO" id="GO:0045071">
    <property type="term" value="P:negative regulation of viral genome replication"/>
    <property type="evidence" value="ECO:0007669"/>
    <property type="project" value="TreeGrafter"/>
</dbReference>
<dbReference type="FunFam" id="1.10.1410.20:FF:000001">
    <property type="entry name" value="2'-5'-oligoadenylate synthetase 1"/>
    <property type="match status" value="1"/>
</dbReference>
<evidence type="ECO:0000256" key="3">
    <source>
        <dbReference type="ARBA" id="ARBA00004123"/>
    </source>
</evidence>
<keyword evidence="19" id="KW-0007">Acetylation</keyword>
<feature type="region of interest" description="Disordered" evidence="24">
    <location>
        <begin position="356"/>
        <end position="389"/>
    </location>
</feature>
<dbReference type="GO" id="GO:0003725">
    <property type="term" value="F:double-stranded RNA binding"/>
    <property type="evidence" value="ECO:0007669"/>
    <property type="project" value="UniProtKB-ARBA"/>
</dbReference>
<name>A0AAU9YW52_PHORO</name>
<dbReference type="CTD" id="4940"/>
<dbReference type="PANTHER" id="PTHR11258">
    <property type="entry name" value="2-5 OLIGOADENYLATE SYNTHETASE"/>
    <property type="match status" value="1"/>
</dbReference>
<dbReference type="InterPro" id="IPR043519">
    <property type="entry name" value="NT_sf"/>
</dbReference>
<evidence type="ECO:0000256" key="17">
    <source>
        <dbReference type="ARBA" id="ARBA00022859"/>
    </source>
</evidence>
<dbReference type="Gene3D" id="1.10.1410.20">
    <property type="entry name" value="2'-5'-oligoadenylate synthetase 1, domain 2"/>
    <property type="match status" value="3"/>
</dbReference>
<dbReference type="InterPro" id="IPR018952">
    <property type="entry name" value="2-5-oligoAdlate_synth_1_dom2/C"/>
</dbReference>
<comment type="caution">
    <text evidence="27">The sequence shown here is derived from an EMBL/GenBank/DDBJ whole genome shotgun (WGS) entry which is preliminary data.</text>
</comment>
<evidence type="ECO:0000256" key="7">
    <source>
        <dbReference type="ARBA" id="ARBA00012577"/>
    </source>
</evidence>
<keyword evidence="20" id="KW-0051">Antiviral defense</keyword>
<keyword evidence="12" id="KW-0479">Metal-binding</keyword>
<dbReference type="InterPro" id="IPR006116">
    <property type="entry name" value="NT_2-5OAS_ClassI-CCAase"/>
</dbReference>
<comment type="similarity">
    <text evidence="5">Belongs to the 2-5A synthase family.</text>
</comment>
<evidence type="ECO:0000256" key="2">
    <source>
        <dbReference type="ARBA" id="ARBA00001946"/>
    </source>
</evidence>
<dbReference type="GO" id="GO:0051607">
    <property type="term" value="P:defense response to virus"/>
    <property type="evidence" value="ECO:0007669"/>
    <property type="project" value="UniProtKB-KW"/>
</dbReference>
<dbReference type="FunFam" id="3.30.460.10:FF:000007">
    <property type="entry name" value="2'-5'-oligoadenylate synthetase 1"/>
    <property type="match status" value="3"/>
</dbReference>
<evidence type="ECO:0000256" key="19">
    <source>
        <dbReference type="ARBA" id="ARBA00022990"/>
    </source>
</evidence>
<evidence type="ECO:0000313" key="28">
    <source>
        <dbReference type="Proteomes" id="UP001152836"/>
    </source>
</evidence>
<evidence type="ECO:0000256" key="8">
    <source>
        <dbReference type="ARBA" id="ARBA00022490"/>
    </source>
</evidence>
<sequence>MDLYHTPAGALDKLVAHSLHPSPEFKAAVRGALGLLDTTLRKPGALGSQKPKVIRIAKGGAYARGTALKGDCDTELVIFLSCFRSYGDQNTGRTETLGAMRVLLESWGRHPGPGLIFQFSEPKAPGVLQFRLTSADQENWMDVSLMPAFDVLGQPCSGVKPIPEVYSSLLSSGCQPGEHAVCFTELRKDFVNSRPIKLKNLILLVKHWYHQVQMQETKKATLPPSYALELLTIFAWEQGCRKDSFRLAQGLRTVLALIQQNKNLCIFWTENYDFGDPVVGEFLRRQLERPRPVILDPADPTWDVGNGTTWRWDVLAKEAESCFNQCCFLQASGVPEQPWEGPGLPRAGILGLGHPIQQGPNQALEDNTGHSAVRPRAGSPQTSHRAPGLPQAATKVPAMQNPAAYKASKNLKKATSPRTARDSVPNVWSQDPITPNIPPGHSGPPSISTPRAVMGPDLSKIPSKELDSFIQDHLKLSPQTQQQVRKAIDAILCRLREKCVYKASRVSKGGSFGRGTDIRGDCDVELVVFYKVLSDFKGQRAQRAEILRDIRAQLQSWWQEPESGLSLQFAEQNRPNALQLQLLSPDLNRWVDISVLPTFDAVGQLNSSDKPPPQVYSSLLSSGCQAGEHAACFAELRRNFVNSRPVKLKNLVLLVKHWYHQVAARNKGGEASGTTLPPAYALELLTIFAWDQGGRKEKFGMAEGLRTILRLVQQHQLLCVYWTVNYSVQDPTLRAHLLSQLQKARPLILDPADPTWNVGQGSWELLAQEAATLESQVCLQSGDGTPVPPWDVMPALLYQTPAADLDKFISEFLQPDRHFLTQVKKAVDTICSFLKENCFRNSPIKVLKVVKGGSSAKGTALQGRSDADLVVFLSCFNHFSEQGSRRAEIISEIRAQLEACQRMQTFDVKFEISNKKNPRVLSFSLTSQTLLDQSVDFDVLPAFDALGQLRSGCKPDARVYKDLIHSYSNAGEFSTCFTELQRDFISSRPTKLKSLIRLVKHWYQQCNRMVTGKGFLPPKHGLELLTVYAWEQGSQNPQFNMAEGFRTVLELVGQYRQLCIYWTTNYSAEDKVIGDFLKMQLQKSRPIILDPADPTGNVGHNARWDLLAQEAATCISSLCCMDKNGNPIKPWLVKASV</sequence>
<dbReference type="GO" id="GO:0005524">
    <property type="term" value="F:ATP binding"/>
    <property type="evidence" value="ECO:0007669"/>
    <property type="project" value="UniProtKB-KW"/>
</dbReference>
<dbReference type="PROSITE" id="PS50152">
    <property type="entry name" value="25A_SYNTH_3"/>
    <property type="match status" value="3"/>
</dbReference>
<evidence type="ECO:0000256" key="24">
    <source>
        <dbReference type="SAM" id="MobiDB-lite"/>
    </source>
</evidence>
<dbReference type="CDD" id="cd05400">
    <property type="entry name" value="NT_2-5OAS_ClassI-CCAase"/>
    <property type="match status" value="2"/>
</dbReference>
<evidence type="ECO:0000256" key="12">
    <source>
        <dbReference type="ARBA" id="ARBA00022723"/>
    </source>
</evidence>
<dbReference type="GO" id="GO:0016020">
    <property type="term" value="C:membrane"/>
    <property type="evidence" value="ECO:0007669"/>
    <property type="project" value="TreeGrafter"/>
</dbReference>
<dbReference type="Pfam" id="PF01909">
    <property type="entry name" value="NTP_transf_2"/>
    <property type="match status" value="1"/>
</dbReference>
<dbReference type="KEGG" id="prob:127216035"/>
<dbReference type="Gene3D" id="3.30.460.10">
    <property type="entry name" value="Beta Polymerase, domain 2"/>
    <property type="match status" value="3"/>
</dbReference>
<keyword evidence="17" id="KW-0391">Immunity</keyword>
<dbReference type="EC" id="2.7.7.84" evidence="7"/>
<dbReference type="FunFam" id="1.10.1410.20:FF:000002">
    <property type="entry name" value="2'-5'-oligoadenylate synthetase 3"/>
    <property type="match status" value="2"/>
</dbReference>
<dbReference type="EMBL" id="CALSGD010000490">
    <property type="protein sequence ID" value="CAH6778850.1"/>
    <property type="molecule type" value="Genomic_DNA"/>
</dbReference>
<dbReference type="RefSeq" id="XP_051032515.1">
    <property type="nucleotide sequence ID" value="XM_051176558.1"/>
</dbReference>
<evidence type="ECO:0000256" key="18">
    <source>
        <dbReference type="ARBA" id="ARBA00022884"/>
    </source>
</evidence>
<comment type="cofactor">
    <cofactor evidence="2">
        <name>Mg(2+)</name>
        <dbReference type="ChEBI" id="CHEBI:18420"/>
    </cofactor>
</comment>
<protein>
    <recommendedName>
        <fullName evidence="23">2'-5'-oligoadenylate synthase 3</fullName>
        <ecNumber evidence="7">2.7.7.84</ecNumber>
    </recommendedName>
</protein>
<comment type="catalytic activity">
    <reaction evidence="1">
        <text>3 ATP = 5'-triphosphoadenylyl-(2'-&gt;5')-adenylyl-(2'-&gt;5')-adenosine + 2 diphosphate</text>
        <dbReference type="Rhea" id="RHEA:34407"/>
        <dbReference type="ChEBI" id="CHEBI:30616"/>
        <dbReference type="ChEBI" id="CHEBI:33019"/>
        <dbReference type="ChEBI" id="CHEBI:67143"/>
        <dbReference type="EC" id="2.7.7.84"/>
    </reaction>
</comment>
<evidence type="ECO:0000256" key="4">
    <source>
        <dbReference type="ARBA" id="ARBA00004496"/>
    </source>
</evidence>
<dbReference type="InterPro" id="IPR006117">
    <property type="entry name" value="2-5OAS_C_CS"/>
</dbReference>
<keyword evidence="18" id="KW-0694">RNA-binding</keyword>
<evidence type="ECO:0000256" key="5">
    <source>
        <dbReference type="ARBA" id="ARBA00009526"/>
    </source>
</evidence>
<dbReference type="GO" id="GO:0005654">
    <property type="term" value="C:nucleoplasm"/>
    <property type="evidence" value="ECO:0007669"/>
    <property type="project" value="TreeGrafter"/>
</dbReference>
<dbReference type="SUPFAM" id="SSF81631">
    <property type="entry name" value="PAP/OAS1 substrate-binding domain"/>
    <property type="match status" value="3"/>
</dbReference>
<dbReference type="PROSITE" id="PS00833">
    <property type="entry name" value="25A_SYNTH_2"/>
    <property type="match status" value="2"/>
</dbReference>
<evidence type="ECO:0000256" key="22">
    <source>
        <dbReference type="ARBA" id="ARBA00057356"/>
    </source>
</evidence>
<dbReference type="Pfam" id="PF10421">
    <property type="entry name" value="OAS1_C"/>
    <property type="match status" value="3"/>
</dbReference>
<comment type="subcellular location">
    <subcellularLocation>
        <location evidence="4">Cytoplasm</location>
    </subcellularLocation>
    <subcellularLocation>
        <location evidence="3">Nucleus</location>
    </subcellularLocation>
</comment>
<evidence type="ECO:0000259" key="25">
    <source>
        <dbReference type="Pfam" id="PF01909"/>
    </source>
</evidence>
<evidence type="ECO:0000256" key="23">
    <source>
        <dbReference type="ARBA" id="ARBA00073373"/>
    </source>
</evidence>
<dbReference type="AlphaFoldDB" id="A0AAU9YW52"/>
<dbReference type="GO" id="GO:0046872">
    <property type="term" value="F:metal ion binding"/>
    <property type="evidence" value="ECO:0007669"/>
    <property type="project" value="UniProtKB-KW"/>
</dbReference>
<dbReference type="GeneID" id="127216035"/>
<evidence type="ECO:0000256" key="11">
    <source>
        <dbReference type="ARBA" id="ARBA00022695"/>
    </source>
</evidence>
<keyword evidence="9" id="KW-0399">Innate immunity</keyword>
<keyword evidence="15" id="KW-0067">ATP-binding</keyword>
<comment type="function">
    <text evidence="22">Interferon-induced, dsRNA-activated antiviral enzyme which plays a critical role in cellular innate antiviral response. In addition, it may also play a role in other cellular processes such as apoptosis, cell growth, differentiation and gene regulation. Synthesizes preferentially dimers of 2'-5'-oligoadenylates (2-5A) from ATP which then bind to the inactive monomeric form of ribonuclease L (RNase L) leading to its dimerization and subsequent activation. Activation of RNase L leads to degradation of cellular as well as viral RNA, resulting in the inhibition of protein synthesis, thus terminating viral replication. Can mediate the antiviral effect via the classical RNase L-dependent pathway or an alternative antiviral pathway independent of RNase L.</text>
</comment>
<proteinExistence type="inferred from homology"/>
<keyword evidence="8" id="KW-0963">Cytoplasm</keyword>
<accession>A0AAU9YW52</accession>
<dbReference type="PANTHER" id="PTHR11258:SF4">
    <property type="entry name" value="2'-5'-OLIGOADENYLATE SYNTHASE 3"/>
    <property type="match status" value="1"/>
</dbReference>
<keyword evidence="10" id="KW-0808">Transferase</keyword>
<evidence type="ECO:0000256" key="21">
    <source>
        <dbReference type="ARBA" id="ARBA00023242"/>
    </source>
</evidence>
<evidence type="ECO:0000256" key="10">
    <source>
        <dbReference type="ARBA" id="ARBA00022679"/>
    </source>
</evidence>
<dbReference type="GO" id="GO:0005829">
    <property type="term" value="C:cytosol"/>
    <property type="evidence" value="ECO:0007669"/>
    <property type="project" value="TreeGrafter"/>
</dbReference>
<evidence type="ECO:0000256" key="13">
    <source>
        <dbReference type="ARBA" id="ARBA00022737"/>
    </source>
</evidence>
<evidence type="ECO:0000256" key="9">
    <source>
        <dbReference type="ARBA" id="ARBA00022588"/>
    </source>
</evidence>
<keyword evidence="11" id="KW-0548">Nucleotidyltransferase</keyword>
<keyword evidence="16" id="KW-0460">Magnesium</keyword>
<dbReference type="SUPFAM" id="SSF81301">
    <property type="entry name" value="Nucleotidyltransferase"/>
    <property type="match status" value="3"/>
</dbReference>
<feature type="region of interest" description="Disordered" evidence="24">
    <location>
        <begin position="407"/>
        <end position="429"/>
    </location>
</feature>
<evidence type="ECO:0000256" key="1">
    <source>
        <dbReference type="ARBA" id="ARBA00001112"/>
    </source>
</evidence>
<evidence type="ECO:0000256" key="16">
    <source>
        <dbReference type="ARBA" id="ARBA00022842"/>
    </source>
</evidence>
<keyword evidence="28" id="KW-1185">Reference proteome</keyword>
<evidence type="ECO:0000313" key="27">
    <source>
        <dbReference type="EMBL" id="CAH6778850.1"/>
    </source>
</evidence>
<comment type="subunit">
    <text evidence="6">Monomer.</text>
</comment>
<gene>
    <name evidence="27" type="primary">Oas3</name>
    <name evidence="27" type="ORF">PHOROB_LOCUS2523</name>
</gene>
<dbReference type="Proteomes" id="UP001152836">
    <property type="component" value="Unassembled WGS sequence"/>
</dbReference>
<feature type="domain" description="2'-5'-oligoadenylate synthetase 1" evidence="26">
    <location>
        <begin position="954"/>
        <end position="1134"/>
    </location>
</feature>